<dbReference type="Pfam" id="PF03550">
    <property type="entry name" value="LolB"/>
    <property type="match status" value="1"/>
</dbReference>
<comment type="subunit">
    <text evidence="3 13">Monomer.</text>
</comment>
<comment type="similarity">
    <text evidence="2 13">Belongs to the LolB family.</text>
</comment>
<keyword evidence="8 13" id="KW-0472">Membrane</keyword>
<keyword evidence="6 13" id="KW-0732">Signal</keyword>
<organism evidence="14 15">
    <name type="scientific">Denitrificimonas halotolerans</name>
    <dbReference type="NCBI Taxonomy" id="3098930"/>
    <lineage>
        <taxon>Bacteria</taxon>
        <taxon>Pseudomonadati</taxon>
        <taxon>Pseudomonadota</taxon>
        <taxon>Gammaproteobacteria</taxon>
        <taxon>Pseudomonadales</taxon>
        <taxon>Pseudomonadaceae</taxon>
        <taxon>Denitrificimonas</taxon>
    </lineage>
</organism>
<dbReference type="RefSeq" id="WP_321552255.1">
    <property type="nucleotide sequence ID" value="NZ_JAXIVU010000001.1"/>
</dbReference>
<comment type="function">
    <text evidence="13">Plays a critical role in the incorporation of lipoproteins in the outer membrane after they are released by the LolA protein.</text>
</comment>
<evidence type="ECO:0000256" key="10">
    <source>
        <dbReference type="ARBA" id="ARBA00023186"/>
    </source>
</evidence>
<dbReference type="NCBIfam" id="TIGR00548">
    <property type="entry name" value="lolB"/>
    <property type="match status" value="1"/>
</dbReference>
<evidence type="ECO:0000256" key="12">
    <source>
        <dbReference type="ARBA" id="ARBA00023288"/>
    </source>
</evidence>
<keyword evidence="9 13" id="KW-0564">Palmitate</keyword>
<dbReference type="PROSITE" id="PS51257">
    <property type="entry name" value="PROKAR_LIPOPROTEIN"/>
    <property type="match status" value="1"/>
</dbReference>
<evidence type="ECO:0000256" key="2">
    <source>
        <dbReference type="ARBA" id="ARBA00009696"/>
    </source>
</evidence>
<evidence type="ECO:0000256" key="9">
    <source>
        <dbReference type="ARBA" id="ARBA00023139"/>
    </source>
</evidence>
<keyword evidence="12 13" id="KW-0449">Lipoprotein</keyword>
<keyword evidence="5 13" id="KW-0813">Transport</keyword>
<keyword evidence="11 13" id="KW-0998">Cell outer membrane</keyword>
<evidence type="ECO:0000256" key="7">
    <source>
        <dbReference type="ARBA" id="ARBA00022927"/>
    </source>
</evidence>
<dbReference type="EMBL" id="JAXIVU010000001">
    <property type="protein sequence ID" value="MDY7218156.1"/>
    <property type="molecule type" value="Genomic_DNA"/>
</dbReference>
<evidence type="ECO:0000256" key="3">
    <source>
        <dbReference type="ARBA" id="ARBA00011245"/>
    </source>
</evidence>
<evidence type="ECO:0000256" key="5">
    <source>
        <dbReference type="ARBA" id="ARBA00022448"/>
    </source>
</evidence>
<evidence type="ECO:0000256" key="4">
    <source>
        <dbReference type="ARBA" id="ARBA00016202"/>
    </source>
</evidence>
<gene>
    <name evidence="13 14" type="primary">lolB</name>
    <name evidence="14" type="ORF">TOI97_00965</name>
</gene>
<dbReference type="CDD" id="cd16326">
    <property type="entry name" value="LolB"/>
    <property type="match status" value="1"/>
</dbReference>
<protein>
    <recommendedName>
        <fullName evidence="4 13">Outer-membrane lipoprotein LolB</fullName>
    </recommendedName>
</protein>
<keyword evidence="10 13" id="KW-0143">Chaperone</keyword>
<dbReference type="InterPro" id="IPR004565">
    <property type="entry name" value="OM_lipoprot_LolB"/>
</dbReference>
<evidence type="ECO:0000313" key="15">
    <source>
        <dbReference type="Proteomes" id="UP001294570"/>
    </source>
</evidence>
<sequence length="205" mass="23127">MCFSRFIILSLILILSGCKHFSSNEYLGDKGQANSWQAHKQILTPVDAWQISGKIGIRSEQESGSAVLFWLQRQDYFDIRLSGPLGQGSTRLTGRQGAVNLTIANRGVYEAHSAEALMQQQLGWSLPVEHLLWWVRGLPAPNSPSKIQLDSNNLLNQLEQSLWTIHYLSYRDESGMQLPERIRLEGAGLNITLVIKEWNARQLGQ</sequence>
<comment type="caution">
    <text evidence="14">The sequence shown here is derived from an EMBL/GenBank/DDBJ whole genome shotgun (WGS) entry which is preliminary data.</text>
</comment>
<dbReference type="InterPro" id="IPR029046">
    <property type="entry name" value="LolA/LolB/LppX"/>
</dbReference>
<dbReference type="HAMAP" id="MF_00233">
    <property type="entry name" value="LolB"/>
    <property type="match status" value="1"/>
</dbReference>
<proteinExistence type="inferred from homology"/>
<keyword evidence="7 13" id="KW-0653">Protein transport</keyword>
<name>A0ABU5GMN9_9GAMM</name>
<evidence type="ECO:0000256" key="13">
    <source>
        <dbReference type="HAMAP-Rule" id="MF_00233"/>
    </source>
</evidence>
<evidence type="ECO:0000313" key="14">
    <source>
        <dbReference type="EMBL" id="MDY7218156.1"/>
    </source>
</evidence>
<keyword evidence="15" id="KW-1185">Reference proteome</keyword>
<dbReference type="Proteomes" id="UP001294570">
    <property type="component" value="Unassembled WGS sequence"/>
</dbReference>
<evidence type="ECO:0000256" key="8">
    <source>
        <dbReference type="ARBA" id="ARBA00023136"/>
    </source>
</evidence>
<comment type="subcellular location">
    <subcellularLocation>
        <location evidence="1 13">Cell outer membrane</location>
        <topology evidence="1 13">Lipid-anchor</topology>
    </subcellularLocation>
</comment>
<evidence type="ECO:0000256" key="1">
    <source>
        <dbReference type="ARBA" id="ARBA00004459"/>
    </source>
</evidence>
<accession>A0ABU5GMN9</accession>
<evidence type="ECO:0000256" key="6">
    <source>
        <dbReference type="ARBA" id="ARBA00022729"/>
    </source>
</evidence>
<reference evidence="14 15" key="1">
    <citation type="submission" date="2023-12" db="EMBL/GenBank/DDBJ databases">
        <title>Denitrificimonas halotolerans sp. nov.,a novel species isolated from landfill leachate.</title>
        <authorList>
            <person name="Wang S."/>
        </authorList>
    </citation>
    <scope>NUCLEOTIDE SEQUENCE [LARGE SCALE GENOMIC DNA]</scope>
    <source>
        <strain evidence="14 15">JX-1</strain>
    </source>
</reference>
<dbReference type="SUPFAM" id="SSF89392">
    <property type="entry name" value="Prokaryotic lipoproteins and lipoprotein localization factors"/>
    <property type="match status" value="1"/>
</dbReference>
<dbReference type="Gene3D" id="2.50.20.10">
    <property type="entry name" value="Lipoprotein localisation LolA/LolB/LppX"/>
    <property type="match status" value="1"/>
</dbReference>
<evidence type="ECO:0000256" key="11">
    <source>
        <dbReference type="ARBA" id="ARBA00023237"/>
    </source>
</evidence>